<dbReference type="InterPro" id="IPR004507">
    <property type="entry name" value="UbiX-like"/>
</dbReference>
<keyword evidence="2 5" id="KW-0285">Flavoprotein</keyword>
<proteinExistence type="inferred from homology"/>
<evidence type="ECO:0000256" key="5">
    <source>
        <dbReference type="HAMAP-Rule" id="MF_01984"/>
    </source>
</evidence>
<keyword evidence="4 5" id="KW-0808">Transferase</keyword>
<feature type="domain" description="Flavoprotein" evidence="6">
    <location>
        <begin position="6"/>
        <end position="171"/>
    </location>
</feature>
<feature type="binding site" evidence="5">
    <location>
        <position position="155"/>
    </location>
    <ligand>
        <name>dimethylallyl phosphate</name>
        <dbReference type="ChEBI" id="CHEBI:88052"/>
    </ligand>
</feature>
<keyword evidence="8" id="KW-1185">Reference proteome</keyword>
<comment type="caution">
    <text evidence="5">Lacks conserved residue(s) required for the propagation of feature annotation.</text>
</comment>
<sequence length="191" mass="20563">MTAIRRLVVGISGASGVILGVRLLDILRGIGVESHLVMSRSAEVTLAHETDLKVQEVRARAAVQYPVTDIGAAISSGSFRTLGMIVAPCSIRTMSEIATGVTSSLLTRAADVTLKERRPLVLMVRETPLHLGHLRTMTQLAEMGAILYPPVPAFYAKPRGIDDLVDHALGRALDLFGLEAGVVRRWGETDQ</sequence>
<dbReference type="Gene3D" id="3.40.50.1950">
    <property type="entry name" value="Flavin prenyltransferase-like"/>
    <property type="match status" value="1"/>
</dbReference>
<dbReference type="RefSeq" id="WP_196242261.1">
    <property type="nucleotide sequence ID" value="NZ_JABFDB010000012.1"/>
</dbReference>
<feature type="binding site" evidence="5">
    <location>
        <position position="125"/>
    </location>
    <ligand>
        <name>FMN</name>
        <dbReference type="ChEBI" id="CHEBI:58210"/>
    </ligand>
</feature>
<feature type="binding site" evidence="5">
    <location>
        <position position="171"/>
    </location>
    <ligand>
        <name>dimethylallyl phosphate</name>
        <dbReference type="ChEBI" id="CHEBI:88052"/>
    </ligand>
</feature>
<comment type="caution">
    <text evidence="7">The sequence shown here is derived from an EMBL/GenBank/DDBJ whole genome shotgun (WGS) entry which is preliminary data.</text>
</comment>
<dbReference type="InterPro" id="IPR003382">
    <property type="entry name" value="Flavoprotein"/>
</dbReference>
<dbReference type="InterPro" id="IPR036551">
    <property type="entry name" value="Flavin_trans-like"/>
</dbReference>
<organism evidence="7 8">
    <name type="scientific">Azospirillum oleiclasticum</name>
    <dbReference type="NCBI Taxonomy" id="2735135"/>
    <lineage>
        <taxon>Bacteria</taxon>
        <taxon>Pseudomonadati</taxon>
        <taxon>Pseudomonadota</taxon>
        <taxon>Alphaproteobacteria</taxon>
        <taxon>Rhodospirillales</taxon>
        <taxon>Azospirillaceae</taxon>
        <taxon>Azospirillum</taxon>
    </lineage>
</organism>
<feature type="binding site" evidence="5">
    <location>
        <begin position="90"/>
        <end position="93"/>
    </location>
    <ligand>
        <name>FMN</name>
        <dbReference type="ChEBI" id="CHEBI:58210"/>
    </ligand>
</feature>
<dbReference type="HAMAP" id="MF_01984">
    <property type="entry name" value="ubiX_pad"/>
    <property type="match status" value="1"/>
</dbReference>
<dbReference type="Pfam" id="PF02441">
    <property type="entry name" value="Flavoprotein"/>
    <property type="match status" value="1"/>
</dbReference>
<name>A0ABX2TE08_9PROT</name>
<evidence type="ECO:0000259" key="6">
    <source>
        <dbReference type="Pfam" id="PF02441"/>
    </source>
</evidence>
<dbReference type="PANTHER" id="PTHR43374:SF1">
    <property type="entry name" value="FLAVIN PRENYLTRANSFERASE PAD1, MITOCHONDRIAL"/>
    <property type="match status" value="1"/>
</dbReference>
<dbReference type="EMBL" id="JABFDB010000012">
    <property type="protein sequence ID" value="NYZ21531.1"/>
    <property type="molecule type" value="Genomic_DNA"/>
</dbReference>
<keyword evidence="3 5" id="KW-0288">FMN</keyword>
<accession>A0ABX2TE08</accession>
<dbReference type="EC" id="2.5.1.129" evidence="5"/>
<reference evidence="7 8" key="1">
    <citation type="submission" date="2020-05" db="EMBL/GenBank/DDBJ databases">
        <title>Azospirillum oleiclasticum sp. nov, a nitrogen-fixing and heavy crude oil-emulsifying bacterium isolated from the crude oil of Yumen Oilfield.</title>
        <authorList>
            <person name="Wu D."/>
            <person name="Cai M."/>
            <person name="Zhang X."/>
        </authorList>
    </citation>
    <scope>NUCLEOTIDE SEQUENCE [LARGE SCALE GENOMIC DNA]</scope>
    <source>
        <strain evidence="7 8">ROY-1-1-2</strain>
    </source>
</reference>
<dbReference type="NCBIfam" id="TIGR00421">
    <property type="entry name" value="ubiX_pad"/>
    <property type="match status" value="1"/>
</dbReference>
<protein>
    <recommendedName>
        <fullName evidence="5">Flavin prenyltransferase UbiX</fullName>
        <ecNumber evidence="5">2.5.1.129</ecNumber>
    </recommendedName>
</protein>
<evidence type="ECO:0000256" key="1">
    <source>
        <dbReference type="ARBA" id="ARBA00022602"/>
    </source>
</evidence>
<evidence type="ECO:0000256" key="4">
    <source>
        <dbReference type="ARBA" id="ARBA00022679"/>
    </source>
</evidence>
<comment type="catalytic activity">
    <reaction evidence="5">
        <text>dimethylallyl phosphate + FMNH2 = prenylated FMNH2 + phosphate</text>
        <dbReference type="Rhea" id="RHEA:37743"/>
        <dbReference type="ChEBI" id="CHEBI:43474"/>
        <dbReference type="ChEBI" id="CHEBI:57618"/>
        <dbReference type="ChEBI" id="CHEBI:87467"/>
        <dbReference type="ChEBI" id="CHEBI:88052"/>
        <dbReference type="EC" id="2.5.1.129"/>
    </reaction>
</comment>
<evidence type="ECO:0000313" key="7">
    <source>
        <dbReference type="EMBL" id="NYZ21531.1"/>
    </source>
</evidence>
<dbReference type="Proteomes" id="UP000584642">
    <property type="component" value="Unassembled WGS sequence"/>
</dbReference>
<gene>
    <name evidence="5" type="primary">ubiX</name>
    <name evidence="7" type="ORF">HND93_17600</name>
</gene>
<comment type="function">
    <text evidence="5">Flavin prenyltransferase that catalyzes the synthesis of the prenylated FMN cofactor (prenyl-FMN) for 4-hydroxy-3-polyprenylbenzoic acid decarboxylase UbiD. The prenyltransferase is metal-independent and links a dimethylallyl moiety from dimethylallyl monophosphate (DMAP) to the flavin N5 and C6 atoms of FMN.</text>
</comment>
<feature type="binding site" evidence="5">
    <location>
        <begin position="13"/>
        <end position="15"/>
    </location>
    <ligand>
        <name>FMN</name>
        <dbReference type="ChEBI" id="CHEBI:58210"/>
    </ligand>
</feature>
<comment type="similarity">
    <text evidence="5">Belongs to the UbiX/PAD1 family.</text>
</comment>
<dbReference type="PANTHER" id="PTHR43374">
    <property type="entry name" value="FLAVIN PRENYLTRANSFERASE"/>
    <property type="match status" value="1"/>
</dbReference>
<feature type="binding site" evidence="5">
    <location>
        <position position="39"/>
    </location>
    <ligand>
        <name>FMN</name>
        <dbReference type="ChEBI" id="CHEBI:58210"/>
    </ligand>
</feature>
<evidence type="ECO:0000256" key="3">
    <source>
        <dbReference type="ARBA" id="ARBA00022643"/>
    </source>
</evidence>
<dbReference type="SUPFAM" id="SSF52507">
    <property type="entry name" value="Homo-oligomeric flavin-containing Cys decarboxylases, HFCD"/>
    <property type="match status" value="1"/>
</dbReference>
<keyword evidence="1 5" id="KW-0637">Prenyltransferase</keyword>
<evidence type="ECO:0000256" key="2">
    <source>
        <dbReference type="ARBA" id="ARBA00022630"/>
    </source>
</evidence>
<dbReference type="NCBIfam" id="NF004685">
    <property type="entry name" value="PRK06029.1"/>
    <property type="match status" value="1"/>
</dbReference>
<evidence type="ECO:0000313" key="8">
    <source>
        <dbReference type="Proteomes" id="UP000584642"/>
    </source>
</evidence>